<dbReference type="CDD" id="cd05401">
    <property type="entry name" value="NT_GlnE_GlnD_like"/>
    <property type="match status" value="2"/>
</dbReference>
<protein>
    <submittedName>
        <fullName evidence="9">Bifunctional [glutamine synthetase] adenylyltransferase/[glutamine synthetase]-adenylyl-L-tyrosine phosphorylase</fullName>
        <ecNumber evidence="9">2.7.7.89</ecNumber>
    </submittedName>
</protein>
<dbReference type="SUPFAM" id="SSF81301">
    <property type="entry name" value="Nucleotidyltransferase"/>
    <property type="match status" value="2"/>
</dbReference>
<evidence type="ECO:0000256" key="3">
    <source>
        <dbReference type="ARBA" id="ARBA00022741"/>
    </source>
</evidence>
<keyword evidence="6" id="KW-0511">Multifunctional enzyme</keyword>
<dbReference type="OrthoDB" id="9759366at2"/>
<dbReference type="GO" id="GO:0005524">
    <property type="term" value="F:ATP binding"/>
    <property type="evidence" value="ECO:0007669"/>
    <property type="project" value="UniProtKB-KW"/>
</dbReference>
<dbReference type="PANTHER" id="PTHR30621">
    <property type="entry name" value="GLUTAMINE SYNTHETASE ADENYLYLTRANSFERASE"/>
    <property type="match status" value="1"/>
</dbReference>
<dbReference type="InterPro" id="IPR013546">
    <property type="entry name" value="PII_UdlTrfase/GS_AdlTrfase"/>
</dbReference>
<keyword evidence="4" id="KW-0067">ATP-binding</keyword>
<dbReference type="Gene3D" id="3.30.460.10">
    <property type="entry name" value="Beta Polymerase, domain 2"/>
    <property type="match status" value="2"/>
</dbReference>
<dbReference type="Pfam" id="PF08335">
    <property type="entry name" value="GlnD_UR_UTase"/>
    <property type="match status" value="1"/>
</dbReference>
<name>A0A552UAS5_9SPHN</name>
<evidence type="ECO:0000256" key="2">
    <source>
        <dbReference type="ARBA" id="ARBA00022695"/>
    </source>
</evidence>
<keyword evidence="1 9" id="KW-0808">Transferase</keyword>
<keyword evidence="5" id="KW-0460">Magnesium</keyword>
<dbReference type="GO" id="GO:0005829">
    <property type="term" value="C:cytosol"/>
    <property type="evidence" value="ECO:0007669"/>
    <property type="project" value="TreeGrafter"/>
</dbReference>
<dbReference type="GO" id="GO:0047388">
    <property type="term" value="F:[glutamine synthetase]-adenylyl-L-tyrosine phosphorylase activity"/>
    <property type="evidence" value="ECO:0007669"/>
    <property type="project" value="UniProtKB-EC"/>
</dbReference>
<evidence type="ECO:0000256" key="6">
    <source>
        <dbReference type="ARBA" id="ARBA00023268"/>
    </source>
</evidence>
<dbReference type="EMBL" id="VJWA01000002">
    <property type="protein sequence ID" value="TRW15314.1"/>
    <property type="molecule type" value="Genomic_DNA"/>
</dbReference>
<evidence type="ECO:0000256" key="5">
    <source>
        <dbReference type="ARBA" id="ARBA00022842"/>
    </source>
</evidence>
<dbReference type="InterPro" id="IPR043519">
    <property type="entry name" value="NT_sf"/>
</dbReference>
<dbReference type="Gene3D" id="1.20.120.330">
    <property type="entry name" value="Nucleotidyltransferases domain 2"/>
    <property type="match status" value="2"/>
</dbReference>
<dbReference type="Pfam" id="PF03710">
    <property type="entry name" value="GlnE"/>
    <property type="match status" value="2"/>
</dbReference>
<dbReference type="AlphaFoldDB" id="A0A552UAS5"/>
<evidence type="ECO:0000256" key="1">
    <source>
        <dbReference type="ARBA" id="ARBA00022679"/>
    </source>
</evidence>
<feature type="domain" description="Glutamate-ammonia ligase adenylyltransferase repeated" evidence="7">
    <location>
        <begin position="40"/>
        <end position="235"/>
    </location>
</feature>
<evidence type="ECO:0000313" key="10">
    <source>
        <dbReference type="Proteomes" id="UP000317894"/>
    </source>
</evidence>
<dbReference type="SUPFAM" id="SSF81593">
    <property type="entry name" value="Nucleotidyltransferase substrate binding subunit/domain"/>
    <property type="match status" value="2"/>
</dbReference>
<organism evidence="9 10">
    <name type="scientific">Glacieibacterium frigidum</name>
    <dbReference type="NCBI Taxonomy" id="2593303"/>
    <lineage>
        <taxon>Bacteria</taxon>
        <taxon>Pseudomonadati</taxon>
        <taxon>Pseudomonadota</taxon>
        <taxon>Alphaproteobacteria</taxon>
        <taxon>Sphingomonadales</taxon>
        <taxon>Sphingosinicellaceae</taxon>
        <taxon>Glacieibacterium</taxon>
    </lineage>
</organism>
<dbReference type="Proteomes" id="UP000317894">
    <property type="component" value="Unassembled WGS sequence"/>
</dbReference>
<keyword evidence="2 9" id="KW-0548">Nucleotidyltransferase</keyword>
<dbReference type="InterPro" id="IPR023057">
    <property type="entry name" value="GlnE"/>
</dbReference>
<dbReference type="GO" id="GO:0008882">
    <property type="term" value="F:[glutamate-ammonia-ligase] adenylyltransferase activity"/>
    <property type="evidence" value="ECO:0007669"/>
    <property type="project" value="InterPro"/>
</dbReference>
<reference evidence="9 10" key="1">
    <citation type="submission" date="2019-07" db="EMBL/GenBank/DDBJ databases">
        <title>Novel species isolated from glacier.</title>
        <authorList>
            <person name="Liu Q."/>
            <person name="Xin Y.-H."/>
        </authorList>
    </citation>
    <scope>NUCLEOTIDE SEQUENCE [LARGE SCALE GENOMIC DNA]</scope>
    <source>
        <strain evidence="9 10">LB1R16</strain>
    </source>
</reference>
<evidence type="ECO:0000259" key="7">
    <source>
        <dbReference type="Pfam" id="PF03710"/>
    </source>
</evidence>
<feature type="domain" description="PII-uridylyltransferase/Glutamine-synthetase adenylyltransferase" evidence="8">
    <location>
        <begin position="271"/>
        <end position="396"/>
    </location>
</feature>
<dbReference type="PANTHER" id="PTHR30621:SF0">
    <property type="entry name" value="BIFUNCTIONAL GLUTAMINE SYNTHETASE ADENYLYLTRANSFERASE_ADENYLYL-REMOVING ENZYME"/>
    <property type="match status" value="1"/>
</dbReference>
<dbReference type="InterPro" id="IPR005190">
    <property type="entry name" value="GlnE_rpt_dom"/>
</dbReference>
<keyword evidence="3" id="KW-0547">Nucleotide-binding</keyword>
<gene>
    <name evidence="9" type="ORF">FMM06_13710</name>
</gene>
<dbReference type="GO" id="GO:0000820">
    <property type="term" value="P:regulation of glutamine family amino acid metabolic process"/>
    <property type="evidence" value="ECO:0007669"/>
    <property type="project" value="TreeGrafter"/>
</dbReference>
<evidence type="ECO:0000313" key="9">
    <source>
        <dbReference type="EMBL" id="TRW15314.1"/>
    </source>
</evidence>
<evidence type="ECO:0000259" key="8">
    <source>
        <dbReference type="Pfam" id="PF08335"/>
    </source>
</evidence>
<sequence>MAPLALDEARTDALTRAWTHAPYLRGLIRGHRDALDAAPETEVAAALAQVSDTAQPVFERLRAAKRRAHLAIALADLSGAWPLESVTHALSDLADACIDAAIAEALAERNAPNAGFVALALGKLGSRELNYSSDVDLILLYDPGAVPVRAREDAADAAVRIAKRAVAILNDRTADGYAWRVDLRLRPASEITPLALPVAAAEHYYQSEAETWERTAFIRSRACGGDVALGEAFLRAIGPFVWRRSLDYTAIHDIQSVSLRIRDHFDAGQKLGPGFDLKRGRGGIREVEFFAQLHQLVWGGRDPALRAPATLDALAALAAAGRIDAGEAATLGTAYRRLRTVEHRLQMLHDAQTHSIPTVAGDRTALAAMCDEPDWRTLERHLKGTTAPIARAFDRLIGEAKGDAPGLPTDSKALRTALGKGAAALAPMVERWRTVSYRSLRSPAARASFERLLPSLAASLAQAADPATAAARLDAFLSALPAGVQLFALLEANPALVPLLGRLLGVTPLLADALARTPALFDVLLGGDAFDALPDAGALAAELKAQVAGARDVETVLDRVRRWTGERRFQLGAQLIEGRADPLRVARDLSHLADAALQLIVRVVTDDFAATHGRVAGGELIVVAFGRYGGAALTHASDLDLVLLFSGAHDAVSDGAKPLAATRYFNSLGARVVAALSVPTAAGALYEVDTRLRPFGAKGLLAVSLDSFVRYQMEEAEAWEHMALTRARVVAGPAAEAQAAIAAILNRAPSENLAKQVLAMRADIAAAKPGGGKWDVKLSPGGLVDLEFIVHFLQLRDRAAVTPDLGAAIGALRPDLADAHDLLTRTLVTLRLVGANPAPQARALLPDDAALGLAKTAVVAAWSAVFGQRRSGT</sequence>
<keyword evidence="10" id="KW-1185">Reference proteome</keyword>
<evidence type="ECO:0000256" key="4">
    <source>
        <dbReference type="ARBA" id="ARBA00022840"/>
    </source>
</evidence>
<proteinExistence type="predicted"/>
<dbReference type="EC" id="2.7.7.89" evidence="9"/>
<comment type="caution">
    <text evidence="9">The sequence shown here is derived from an EMBL/GenBank/DDBJ whole genome shotgun (WGS) entry which is preliminary data.</text>
</comment>
<dbReference type="NCBIfam" id="NF010706">
    <property type="entry name" value="PRK14108.1"/>
    <property type="match status" value="1"/>
</dbReference>
<accession>A0A552UAS5</accession>
<feature type="domain" description="Glutamate-ammonia ligase adenylyltransferase repeated" evidence="7">
    <location>
        <begin position="500"/>
        <end position="738"/>
    </location>
</feature>
<dbReference type="NCBIfam" id="NF008292">
    <property type="entry name" value="PRK11072.1"/>
    <property type="match status" value="1"/>
</dbReference>